<dbReference type="Proteomes" id="UP000234331">
    <property type="component" value="Unassembled WGS sequence"/>
</dbReference>
<reference evidence="1 2" key="1">
    <citation type="submission" date="2017-06" db="EMBL/GenBank/DDBJ databases">
        <authorList>
            <person name="Kim H.J."/>
            <person name="Triplett B.A."/>
        </authorList>
    </citation>
    <scope>NUCLEOTIDE SEQUENCE [LARGE SCALE GENOMIC DNA]</scope>
    <source>
        <strain evidence="1">FRACA_ARgP5</strain>
    </source>
</reference>
<protein>
    <submittedName>
        <fullName evidence="1">Uncharacterized protein</fullName>
    </submittedName>
</protein>
<sequence>MSPDSGGHAVRVDIIVSRLILGLLPHRPFLEGTFQFLTASAHGGKMTHFVDRLRSTPTARWYEQLAEQRRRRSSLARVPAYDQFEAMLRRRLAGSGGDVTALARTRFTQAQLLEETEVPRSSLHHMFHADKPPCLVYRKVPHSDDAGKPAEERGQGALSAMRISTAQGIWAAEVKVWTYWPCRDGWLEVLAGLDDPVRRTAAESLVLMVAEWASRNRAVAACHGFAPPLAAVEDLLVVSRSQLNPSDAVELLTTVTRRALQDHGRGPADLLNVVHDSLMGLAFDAGDGLTHAMGDLVASVSTLARLVPTIPPPRRALLADELGPTFADLMELLCPPTR</sequence>
<gene>
    <name evidence="1" type="ORF">FRACA_1370012</name>
</gene>
<organism evidence="1 2">
    <name type="scientific">Frankia canadensis</name>
    <dbReference type="NCBI Taxonomy" id="1836972"/>
    <lineage>
        <taxon>Bacteria</taxon>
        <taxon>Bacillati</taxon>
        <taxon>Actinomycetota</taxon>
        <taxon>Actinomycetes</taxon>
        <taxon>Frankiales</taxon>
        <taxon>Frankiaceae</taxon>
        <taxon>Frankia</taxon>
    </lineage>
</organism>
<proteinExistence type="predicted"/>
<keyword evidence="2" id="KW-1185">Reference proteome</keyword>
<dbReference type="EMBL" id="FZMO01000043">
    <property type="protein sequence ID" value="SNQ46353.1"/>
    <property type="molecule type" value="Genomic_DNA"/>
</dbReference>
<accession>A0A2I2KL16</accession>
<evidence type="ECO:0000313" key="1">
    <source>
        <dbReference type="EMBL" id="SNQ46353.1"/>
    </source>
</evidence>
<dbReference type="AlphaFoldDB" id="A0A2I2KL16"/>
<evidence type="ECO:0000313" key="2">
    <source>
        <dbReference type="Proteomes" id="UP000234331"/>
    </source>
</evidence>
<name>A0A2I2KL16_9ACTN</name>